<comment type="caution">
    <text evidence="2">The sequence shown here is derived from an EMBL/GenBank/DDBJ whole genome shotgun (WGS) entry which is preliminary data.</text>
</comment>
<feature type="compositionally biased region" description="Basic and acidic residues" evidence="1">
    <location>
        <begin position="824"/>
        <end position="837"/>
    </location>
</feature>
<name>A0A812QYR9_9DINO</name>
<dbReference type="AlphaFoldDB" id="A0A812QYR9"/>
<feature type="region of interest" description="Disordered" evidence="1">
    <location>
        <begin position="815"/>
        <end position="847"/>
    </location>
</feature>
<evidence type="ECO:0000313" key="3">
    <source>
        <dbReference type="Proteomes" id="UP000601435"/>
    </source>
</evidence>
<proteinExistence type="predicted"/>
<dbReference type="Proteomes" id="UP000601435">
    <property type="component" value="Unassembled WGS sequence"/>
</dbReference>
<sequence length="909" mass="101771">MPPLQAGDAFHPATKTTADFMCRYMRKMEGSIREALDSMKFKSFGIICDASPKAKMVWLPLFFWPDTIGLGTLQRLSALLPSTASSNSKLEACGLIADSRTRNVLGETKKSELAKKLKLGLQWPKALNSIKQDKLSSRQELKAMMCVMSQVGVDIDQCWPQDPLLPRVLGREERKTHQVGSESLSYLYDRETGKSRWDCPMPGAGHLRLVVCADQGSPMHTCYQFLAQAGASIHLNNLEETSDEKLNFERVMEILGQVGKNPFKFEEETSKPGANYDKTVNTCMKVLTSEEMFGLFRVARNVLEPFRELCLELQKKTNAKNALHDHTLKMNGPSLERSLSDLAATALCSSGLGMIPDIATGATQVLTVKFQRGGNVLREGFGMFLASVHEMEQYALYLRSAPSKAAGLLSSSQDTETKDKIIDEMRQEWELVQALESVPSDSAVLKANCNYSSFQCYRELLAGLEKSKWVLTDDCRALVASWFPAYCWSAGIESVFADMQDACKRSSRSDCGSLPNLHAVGVRCLQNRLCVPEEAPDHLQLEPDDWLGYIEPLGAKKSEIPQCRNVPVDNILKPFPSTSAFFHNQHCLNFMLGLRSLEGIRRSKQPASGWALRLMELPYTFSGPLPEQKEDETRMPCLLKEAEDPLEPGSSTPALTLALGRGMIQKISFRYEEVCFFSYTLHVCDRALEAKCGTAVLLRRGCREFSLLSYLVHAELIMSCTNACLTELLQKHDITMPKNASKAHRIKRILDMDHVKEACGEKTIQKLLLLLQEQEAKKKGKTEDDQNQEAEIDWDELKEDPAAEACRELLARLDEEEKEEEEAKEPKEDAEGTEAKQRVQMSDSQIRESRAMLSSTASLPAELLRRFPIPEGSAMHQTVHCDGTLPHFQGRLLAGAFYEGKHPGRIFLE</sequence>
<evidence type="ECO:0000256" key="1">
    <source>
        <dbReference type="SAM" id="MobiDB-lite"/>
    </source>
</evidence>
<feature type="region of interest" description="Disordered" evidence="1">
    <location>
        <begin position="777"/>
        <end position="797"/>
    </location>
</feature>
<dbReference type="OrthoDB" id="425345at2759"/>
<keyword evidence="3" id="KW-1185">Reference proteome</keyword>
<evidence type="ECO:0000313" key="2">
    <source>
        <dbReference type="EMBL" id="CAE7409794.1"/>
    </source>
</evidence>
<feature type="compositionally biased region" description="Acidic residues" evidence="1">
    <location>
        <begin position="785"/>
        <end position="797"/>
    </location>
</feature>
<accession>A0A812QYR9</accession>
<protein>
    <submittedName>
        <fullName evidence="2">Uncharacterized protein</fullName>
    </submittedName>
</protein>
<reference evidence="2" key="1">
    <citation type="submission" date="2021-02" db="EMBL/GenBank/DDBJ databases">
        <authorList>
            <person name="Dougan E. K."/>
            <person name="Rhodes N."/>
            <person name="Thang M."/>
            <person name="Chan C."/>
        </authorList>
    </citation>
    <scope>NUCLEOTIDE SEQUENCE</scope>
</reference>
<gene>
    <name evidence="2" type="ORF">SNEC2469_LOCUS11271</name>
</gene>
<dbReference type="EMBL" id="CAJNJA010017873">
    <property type="protein sequence ID" value="CAE7409794.1"/>
    <property type="molecule type" value="Genomic_DNA"/>
</dbReference>
<organism evidence="2 3">
    <name type="scientific">Symbiodinium necroappetens</name>
    <dbReference type="NCBI Taxonomy" id="1628268"/>
    <lineage>
        <taxon>Eukaryota</taxon>
        <taxon>Sar</taxon>
        <taxon>Alveolata</taxon>
        <taxon>Dinophyceae</taxon>
        <taxon>Suessiales</taxon>
        <taxon>Symbiodiniaceae</taxon>
        <taxon>Symbiodinium</taxon>
    </lineage>
</organism>